<evidence type="ECO:0000259" key="1">
    <source>
        <dbReference type="PROSITE" id="PS51406"/>
    </source>
</evidence>
<dbReference type="STRING" id="45351.A7RQ33"/>
<dbReference type="CDD" id="cd00087">
    <property type="entry name" value="FReD"/>
    <property type="match status" value="1"/>
</dbReference>
<dbReference type="InParanoid" id="A7RQ33"/>
<feature type="domain" description="Fibrinogen C-terminal" evidence="1">
    <location>
        <begin position="1"/>
        <end position="177"/>
    </location>
</feature>
<dbReference type="SMART" id="SM00186">
    <property type="entry name" value="FBG"/>
    <property type="match status" value="1"/>
</dbReference>
<dbReference type="InterPro" id="IPR014716">
    <property type="entry name" value="Fibrinogen_a/b/g_C_1"/>
</dbReference>
<accession>A7RQ33</accession>
<organism evidence="2 3">
    <name type="scientific">Nematostella vectensis</name>
    <name type="common">Starlet sea anemone</name>
    <dbReference type="NCBI Taxonomy" id="45351"/>
    <lineage>
        <taxon>Eukaryota</taxon>
        <taxon>Metazoa</taxon>
        <taxon>Cnidaria</taxon>
        <taxon>Anthozoa</taxon>
        <taxon>Hexacorallia</taxon>
        <taxon>Actiniaria</taxon>
        <taxon>Edwardsiidae</taxon>
        <taxon>Nematostella</taxon>
    </lineage>
</organism>
<keyword evidence="3" id="KW-1185">Reference proteome</keyword>
<dbReference type="InterPro" id="IPR036056">
    <property type="entry name" value="Fibrinogen-like_C"/>
</dbReference>
<dbReference type="Gene3D" id="3.90.215.10">
    <property type="entry name" value="Gamma Fibrinogen, chain A, domain 1"/>
    <property type="match status" value="1"/>
</dbReference>
<dbReference type="Proteomes" id="UP000001593">
    <property type="component" value="Unassembled WGS sequence"/>
</dbReference>
<evidence type="ECO:0000313" key="3">
    <source>
        <dbReference type="Proteomes" id="UP000001593"/>
    </source>
</evidence>
<evidence type="ECO:0000313" key="2">
    <source>
        <dbReference type="EMBL" id="EDO46424.1"/>
    </source>
</evidence>
<dbReference type="AlphaFoldDB" id="A7RQ33"/>
<dbReference type="HOGENOM" id="CLU_038628_6_2_1"/>
<dbReference type="PhylomeDB" id="A7RQ33"/>
<proteinExistence type="predicted"/>
<dbReference type="InterPro" id="IPR050373">
    <property type="entry name" value="Fibrinogen_C-term_domain"/>
</dbReference>
<dbReference type="PANTHER" id="PTHR19143">
    <property type="entry name" value="FIBRINOGEN/TENASCIN/ANGIOPOEITIN"/>
    <property type="match status" value="1"/>
</dbReference>
<dbReference type="EMBL" id="DS469527">
    <property type="protein sequence ID" value="EDO46424.1"/>
    <property type="molecule type" value="Genomic_DNA"/>
</dbReference>
<dbReference type="InterPro" id="IPR002181">
    <property type="entry name" value="Fibrinogen_a/b/g_C_dom"/>
</dbReference>
<gene>
    <name evidence="2" type="ORF">NEMVEDRAFT_v1g89338</name>
</gene>
<sequence>WTVVLQRSSDSVNFARTFDEYGVGIGTPGDDNFMLGLDNIHRLTNSPGAKRLLVRLEDWDGNVRFAEYDNFAVGSKAQKYTLALKYRYQSGDAGDSLTISNGMPFTAYDQDNDQNLSYNCAAYYGGGGWWHNECFEANLNNPYYNSAICPYAEGITWMTWHGHRYSLKKVAMLVRNV</sequence>
<dbReference type="PANTHER" id="PTHR19143:SF424">
    <property type="entry name" value="FIBRINOGEN C-TERMINAL DOMAIN-CONTAINING PROTEIN"/>
    <property type="match status" value="1"/>
</dbReference>
<name>A7RQ33_NEMVE</name>
<dbReference type="OMA" id="NECFEAN"/>
<dbReference type="PROSITE" id="PS51406">
    <property type="entry name" value="FIBRINOGEN_C_2"/>
    <property type="match status" value="1"/>
</dbReference>
<reference evidence="2 3" key="1">
    <citation type="journal article" date="2007" name="Science">
        <title>Sea anemone genome reveals ancestral eumetazoan gene repertoire and genomic organization.</title>
        <authorList>
            <person name="Putnam N.H."/>
            <person name="Srivastava M."/>
            <person name="Hellsten U."/>
            <person name="Dirks B."/>
            <person name="Chapman J."/>
            <person name="Salamov A."/>
            <person name="Terry A."/>
            <person name="Shapiro H."/>
            <person name="Lindquist E."/>
            <person name="Kapitonov V.V."/>
            <person name="Jurka J."/>
            <person name="Genikhovich G."/>
            <person name="Grigoriev I.V."/>
            <person name="Lucas S.M."/>
            <person name="Steele R.E."/>
            <person name="Finnerty J.R."/>
            <person name="Technau U."/>
            <person name="Martindale M.Q."/>
            <person name="Rokhsar D.S."/>
        </authorList>
    </citation>
    <scope>NUCLEOTIDE SEQUENCE [LARGE SCALE GENOMIC DNA]</scope>
    <source>
        <strain evidence="3">CH2 X CH6</strain>
    </source>
</reference>
<dbReference type="eggNOG" id="KOG2579">
    <property type="taxonomic scope" value="Eukaryota"/>
</dbReference>
<dbReference type="Pfam" id="PF00147">
    <property type="entry name" value="Fibrinogen_C"/>
    <property type="match status" value="1"/>
</dbReference>
<dbReference type="GO" id="GO:0005615">
    <property type="term" value="C:extracellular space"/>
    <property type="evidence" value="ECO:0000318"/>
    <property type="project" value="GO_Central"/>
</dbReference>
<protein>
    <recommendedName>
        <fullName evidence="1">Fibrinogen C-terminal domain-containing protein</fullName>
    </recommendedName>
</protein>
<feature type="non-terminal residue" evidence="2">
    <location>
        <position position="1"/>
    </location>
</feature>
<dbReference type="SUPFAM" id="SSF56496">
    <property type="entry name" value="Fibrinogen C-terminal domain-like"/>
    <property type="match status" value="1"/>
</dbReference>
<dbReference type="KEGG" id="nve:5518550"/>